<organism evidence="2 3">
    <name type="scientific">Microlunatus endophyticus</name>
    <dbReference type="NCBI Taxonomy" id="1716077"/>
    <lineage>
        <taxon>Bacteria</taxon>
        <taxon>Bacillati</taxon>
        <taxon>Actinomycetota</taxon>
        <taxon>Actinomycetes</taxon>
        <taxon>Propionibacteriales</taxon>
        <taxon>Propionibacteriaceae</taxon>
        <taxon>Microlunatus</taxon>
    </lineage>
</organism>
<gene>
    <name evidence="2" type="ORF">GCM10011575_25970</name>
</gene>
<dbReference type="Proteomes" id="UP000613840">
    <property type="component" value="Unassembled WGS sequence"/>
</dbReference>
<dbReference type="PANTHER" id="PTHR33993">
    <property type="entry name" value="GLYOXALASE-RELATED"/>
    <property type="match status" value="1"/>
</dbReference>
<reference evidence="2" key="2">
    <citation type="submission" date="2020-09" db="EMBL/GenBank/DDBJ databases">
        <authorList>
            <person name="Sun Q."/>
            <person name="Zhou Y."/>
        </authorList>
    </citation>
    <scope>NUCLEOTIDE SEQUENCE</scope>
    <source>
        <strain evidence="2">CGMCC 4.7306</strain>
    </source>
</reference>
<dbReference type="Gene3D" id="3.10.180.10">
    <property type="entry name" value="2,3-Dihydroxybiphenyl 1,2-Dioxygenase, domain 1"/>
    <property type="match status" value="1"/>
</dbReference>
<dbReference type="InterPro" id="IPR029068">
    <property type="entry name" value="Glyas_Bleomycin-R_OHBP_Dase"/>
</dbReference>
<keyword evidence="3" id="KW-1185">Reference proteome</keyword>
<evidence type="ECO:0000259" key="1">
    <source>
        <dbReference type="PROSITE" id="PS51819"/>
    </source>
</evidence>
<dbReference type="PANTHER" id="PTHR33993:SF14">
    <property type="entry name" value="GB|AAF24581.1"/>
    <property type="match status" value="1"/>
</dbReference>
<feature type="domain" description="VOC" evidence="1">
    <location>
        <begin position="4"/>
        <end position="118"/>
    </location>
</feature>
<evidence type="ECO:0000313" key="3">
    <source>
        <dbReference type="Proteomes" id="UP000613840"/>
    </source>
</evidence>
<dbReference type="SUPFAM" id="SSF54593">
    <property type="entry name" value="Glyoxalase/Bleomycin resistance protein/Dihydroxybiphenyl dioxygenase"/>
    <property type="match status" value="1"/>
</dbReference>
<accession>A0A917SBD6</accession>
<protein>
    <recommendedName>
        <fullName evidence="1">VOC domain-containing protein</fullName>
    </recommendedName>
</protein>
<dbReference type="EMBL" id="BMMZ01000006">
    <property type="protein sequence ID" value="GGL66253.1"/>
    <property type="molecule type" value="Genomic_DNA"/>
</dbReference>
<dbReference type="RefSeq" id="WP_188895807.1">
    <property type="nucleotide sequence ID" value="NZ_BMMZ01000006.1"/>
</dbReference>
<evidence type="ECO:0000313" key="2">
    <source>
        <dbReference type="EMBL" id="GGL66253.1"/>
    </source>
</evidence>
<dbReference type="InterPro" id="IPR052164">
    <property type="entry name" value="Anthracycline_SecMetBiosynth"/>
</dbReference>
<dbReference type="InterPro" id="IPR004360">
    <property type="entry name" value="Glyas_Fos-R_dOase_dom"/>
</dbReference>
<dbReference type="Pfam" id="PF00903">
    <property type="entry name" value="Glyoxalase"/>
    <property type="match status" value="1"/>
</dbReference>
<dbReference type="PROSITE" id="PS51819">
    <property type="entry name" value="VOC"/>
    <property type="match status" value="1"/>
</dbReference>
<sequence length="123" mass="13373">MTFTFTGLIAFTADVREAAKLYEEAFGLARDWEDDHHVQFHLPTKGNAEGAWLLLHPATEESHGQYLGYFAVDDVDAVAARAQSAGFTITQQPSDAPWGVREANLTDPDGNALTLNGPIARVS</sequence>
<comment type="caution">
    <text evidence="2">The sequence shown here is derived from an EMBL/GenBank/DDBJ whole genome shotgun (WGS) entry which is preliminary data.</text>
</comment>
<dbReference type="InterPro" id="IPR037523">
    <property type="entry name" value="VOC_core"/>
</dbReference>
<name>A0A917SBD6_9ACTN</name>
<proteinExistence type="predicted"/>
<reference evidence="2" key="1">
    <citation type="journal article" date="2014" name="Int. J. Syst. Evol. Microbiol.">
        <title>Complete genome sequence of Corynebacterium casei LMG S-19264T (=DSM 44701T), isolated from a smear-ripened cheese.</title>
        <authorList>
            <consortium name="US DOE Joint Genome Institute (JGI-PGF)"/>
            <person name="Walter F."/>
            <person name="Albersmeier A."/>
            <person name="Kalinowski J."/>
            <person name="Ruckert C."/>
        </authorList>
    </citation>
    <scope>NUCLEOTIDE SEQUENCE</scope>
    <source>
        <strain evidence="2">CGMCC 4.7306</strain>
    </source>
</reference>
<dbReference type="AlphaFoldDB" id="A0A917SBD6"/>